<accession>A0A0G4HML0</accession>
<reference evidence="1" key="1">
    <citation type="submission" date="2014-11" db="EMBL/GenBank/DDBJ databases">
        <authorList>
            <person name="Otto D Thomas"/>
            <person name="Naeem Raeece"/>
        </authorList>
    </citation>
    <scope>NUCLEOTIDE SEQUENCE</scope>
</reference>
<dbReference type="EMBL" id="CDMZ01003186">
    <property type="protein sequence ID" value="CEM45430.1"/>
    <property type="molecule type" value="Genomic_DNA"/>
</dbReference>
<evidence type="ECO:0000313" key="1">
    <source>
        <dbReference type="EMBL" id="CEM45430.1"/>
    </source>
</evidence>
<name>A0A0G4HML0_9ALVE</name>
<dbReference type="AlphaFoldDB" id="A0A0G4HML0"/>
<evidence type="ECO:0008006" key="2">
    <source>
        <dbReference type="Google" id="ProtNLM"/>
    </source>
</evidence>
<sequence>MAVCVLSTTAAGLIERLNDYFHRRAARQILSFVEEALGPELFARLKQNASRLVLQQDGSYGTGVFHDRTKGALETAEPCCIYWGELLVSSTVVSNDVGTSGHALSIEFRGKQLLSQLKQVPSSPPSVLISSSFLSPLCDRAGQLYTCNGLTEEQVDQFCSRLYNNQADQLLFRQLFSGSLVNDYSVQGELRNGRTGQLSGPIITCGLVERNQLYYETLPDRKNFPFALLKSYSSIPAVQRTTRGSAWVNEQPVVVALGVAYGLCYWRSHPTELLIRDHVLKTKVKKETMKSWKKKTALKRQLGLAKSYLSPELKDWFDLVKLEDGIGFCDWPALKDTLLRRYRDKHVRRAVKKNIAILKCIRTVSDYNNKFNVEALKLKKAGTSQWDLLDSYIEGLPPAVMFQPDRQELQTLQEAIEKALNNEAWL</sequence>
<gene>
    <name evidence="1" type="ORF">Cvel_29205</name>
</gene>
<protein>
    <recommendedName>
        <fullName evidence="2">Retrotransposon gag domain-containing protein</fullName>
    </recommendedName>
</protein>
<organism evidence="1">
    <name type="scientific">Chromera velia CCMP2878</name>
    <dbReference type="NCBI Taxonomy" id="1169474"/>
    <lineage>
        <taxon>Eukaryota</taxon>
        <taxon>Sar</taxon>
        <taxon>Alveolata</taxon>
        <taxon>Colpodellida</taxon>
        <taxon>Chromeraceae</taxon>
        <taxon>Chromera</taxon>
    </lineage>
</organism>
<dbReference type="VEuPathDB" id="CryptoDB:Cvel_29205"/>
<proteinExistence type="predicted"/>